<feature type="transmembrane region" description="Helical" evidence="7">
    <location>
        <begin position="45"/>
        <end position="65"/>
    </location>
</feature>
<dbReference type="Pfam" id="PF01793">
    <property type="entry name" value="Glyco_transf_15"/>
    <property type="match status" value="2"/>
</dbReference>
<evidence type="ECO:0000313" key="9">
    <source>
        <dbReference type="Proteomes" id="UP000094455"/>
    </source>
</evidence>
<proteinExistence type="inferred from homology"/>
<keyword evidence="7" id="KW-0812">Transmembrane</keyword>
<dbReference type="PANTHER" id="PTHR31121">
    <property type="entry name" value="ALPHA-1,2 MANNOSYLTRANSFERASE KTR1"/>
    <property type="match status" value="1"/>
</dbReference>
<dbReference type="AlphaFoldDB" id="A0A1E3NR35"/>
<dbReference type="Proteomes" id="UP000094455">
    <property type="component" value="Unassembled WGS sequence"/>
</dbReference>
<dbReference type="GO" id="GO:0000032">
    <property type="term" value="P:cell wall mannoprotein biosynthetic process"/>
    <property type="evidence" value="ECO:0007669"/>
    <property type="project" value="TreeGrafter"/>
</dbReference>
<reference evidence="8 9" key="1">
    <citation type="journal article" date="2016" name="Proc. Natl. Acad. Sci. U.S.A.">
        <title>Comparative genomics of biotechnologically important yeasts.</title>
        <authorList>
            <person name="Riley R."/>
            <person name="Haridas S."/>
            <person name="Wolfe K.H."/>
            <person name="Lopes M.R."/>
            <person name="Hittinger C.T."/>
            <person name="Goeker M."/>
            <person name="Salamov A.A."/>
            <person name="Wisecaver J.H."/>
            <person name="Long T.M."/>
            <person name="Calvey C.H."/>
            <person name="Aerts A.L."/>
            <person name="Barry K.W."/>
            <person name="Choi C."/>
            <person name="Clum A."/>
            <person name="Coughlan A.Y."/>
            <person name="Deshpande S."/>
            <person name="Douglass A.P."/>
            <person name="Hanson S.J."/>
            <person name="Klenk H.-P."/>
            <person name="LaButti K.M."/>
            <person name="Lapidus A."/>
            <person name="Lindquist E.A."/>
            <person name="Lipzen A.M."/>
            <person name="Meier-Kolthoff J.P."/>
            <person name="Ohm R.A."/>
            <person name="Otillar R.P."/>
            <person name="Pangilinan J.L."/>
            <person name="Peng Y."/>
            <person name="Rokas A."/>
            <person name="Rosa C.A."/>
            <person name="Scheuner C."/>
            <person name="Sibirny A.A."/>
            <person name="Slot J.C."/>
            <person name="Stielow J.B."/>
            <person name="Sun H."/>
            <person name="Kurtzman C.P."/>
            <person name="Blackwell M."/>
            <person name="Grigoriev I.V."/>
            <person name="Jeffries T.W."/>
        </authorList>
    </citation>
    <scope>NUCLEOTIDE SEQUENCE [LARGE SCALE GENOMIC DNA]</scope>
    <source>
        <strain evidence="8 9">NRRL Y-2026</strain>
    </source>
</reference>
<organism evidence="8 9">
    <name type="scientific">Pichia membranifaciens NRRL Y-2026</name>
    <dbReference type="NCBI Taxonomy" id="763406"/>
    <lineage>
        <taxon>Eukaryota</taxon>
        <taxon>Fungi</taxon>
        <taxon>Dikarya</taxon>
        <taxon>Ascomycota</taxon>
        <taxon>Saccharomycotina</taxon>
        <taxon>Pichiomycetes</taxon>
        <taxon>Pichiales</taxon>
        <taxon>Pichiaceae</taxon>
        <taxon>Pichia</taxon>
    </lineage>
</organism>
<dbReference type="EMBL" id="KV454001">
    <property type="protein sequence ID" value="ODQ48534.1"/>
    <property type="molecule type" value="Genomic_DNA"/>
</dbReference>
<dbReference type="GeneID" id="30176904"/>
<sequence>MLRSIFWKPVSNKSFLHRVKSKLQIFINYNINIPSKFLFFRTLRLWKLILFILTISLTIQSYIYVNRRIQPLNIDYSVLQNPKYFKSYDEKFQGSMLQKCPISERTFKSTIDDVFQYGCRDPLVEAKKPRANAAFVVLARNSEIDGVILSMRSLERRFNQWFNYPWIFLNDEPFTDEFIERVEEVASGDFEFGVIPGDRWRFKDQPVPQQTEKNSQKGKQEGKKKAGKRQKKEPQTNIKESFDTIFFNEAVESQGDRGIMYGNMPSYHSMCRFYSGYFFEHPLVKKLDWYWRVEPEVDFYCDLTYDPFIEMEKHGKKYGYTIAIKELVDTVPNLFRFTKKFIKDYDMNLPDTWNFFTKNHKFYKGENEENYEDVKNMNDFLNKVKKNTIYNYSKIHLNKKSEGSFGSTEMQLLRSLINHSKINGLNLAVEEKYENEEFNMCHFWSNFEIASNSLFTSPEYRAYYDFLENSKGFFTERWGDAPVHSLAVGLFLNLSEIHYFRDIGYKHSTLGHCPYNSPNQLPYKSGPKFKHQVLPQDEIYYADYDPPVTDLNLAENLGPSGCRCRCPSGHREIENSGGSCSALWLKLTSDEFVNGEQDEHFIGGLGVYKTLDLDKIESTALVWLAEWLAGGQNINKWEFTEKQKDALSIMYI</sequence>
<dbReference type="GO" id="GO:0016020">
    <property type="term" value="C:membrane"/>
    <property type="evidence" value="ECO:0007669"/>
    <property type="project" value="UniProtKB-SubCell"/>
</dbReference>
<dbReference type="SUPFAM" id="SSF53448">
    <property type="entry name" value="Nucleotide-diphospho-sugar transferases"/>
    <property type="match status" value="1"/>
</dbReference>
<keyword evidence="5" id="KW-0735">Signal-anchor</keyword>
<accession>A0A1E3NR35</accession>
<dbReference type="OrthoDB" id="439943at2759"/>
<dbReference type="GO" id="GO:0000026">
    <property type="term" value="F:alpha-1,2-mannosyltransferase activity"/>
    <property type="evidence" value="ECO:0007669"/>
    <property type="project" value="TreeGrafter"/>
</dbReference>
<evidence type="ECO:0000256" key="7">
    <source>
        <dbReference type="SAM" id="Phobius"/>
    </source>
</evidence>
<evidence type="ECO:0000256" key="3">
    <source>
        <dbReference type="ARBA" id="ARBA00022676"/>
    </source>
</evidence>
<gene>
    <name evidence="8" type="ORF">PICMEDRAFT_14091</name>
</gene>
<evidence type="ECO:0008006" key="10">
    <source>
        <dbReference type="Google" id="ProtNLM"/>
    </source>
</evidence>
<dbReference type="GO" id="GO:0006487">
    <property type="term" value="P:protein N-linked glycosylation"/>
    <property type="evidence" value="ECO:0007669"/>
    <property type="project" value="TreeGrafter"/>
</dbReference>
<keyword evidence="3" id="KW-0328">Glycosyltransferase</keyword>
<evidence type="ECO:0000256" key="6">
    <source>
        <dbReference type="SAM" id="MobiDB-lite"/>
    </source>
</evidence>
<feature type="region of interest" description="Disordered" evidence="6">
    <location>
        <begin position="199"/>
        <end position="235"/>
    </location>
</feature>
<evidence type="ECO:0000256" key="1">
    <source>
        <dbReference type="ARBA" id="ARBA00004606"/>
    </source>
</evidence>
<keyword evidence="7" id="KW-1133">Transmembrane helix</keyword>
<keyword evidence="4" id="KW-0808">Transferase</keyword>
<feature type="compositionally biased region" description="Basic and acidic residues" evidence="6">
    <location>
        <begin position="214"/>
        <end position="224"/>
    </location>
</feature>
<evidence type="ECO:0000313" key="8">
    <source>
        <dbReference type="EMBL" id="ODQ48534.1"/>
    </source>
</evidence>
<keyword evidence="7" id="KW-0472">Membrane</keyword>
<name>A0A1E3NR35_9ASCO</name>
<dbReference type="GO" id="GO:0005794">
    <property type="term" value="C:Golgi apparatus"/>
    <property type="evidence" value="ECO:0007669"/>
    <property type="project" value="TreeGrafter"/>
</dbReference>
<keyword evidence="9" id="KW-1185">Reference proteome</keyword>
<dbReference type="InterPro" id="IPR002685">
    <property type="entry name" value="Glyco_trans_15"/>
</dbReference>
<protein>
    <recommendedName>
        <fullName evidence="10">Mannosyltransferase</fullName>
    </recommendedName>
</protein>
<evidence type="ECO:0000256" key="2">
    <source>
        <dbReference type="ARBA" id="ARBA00007677"/>
    </source>
</evidence>
<dbReference type="InterPro" id="IPR029044">
    <property type="entry name" value="Nucleotide-diphossugar_trans"/>
</dbReference>
<evidence type="ECO:0000256" key="4">
    <source>
        <dbReference type="ARBA" id="ARBA00022679"/>
    </source>
</evidence>
<evidence type="ECO:0000256" key="5">
    <source>
        <dbReference type="ARBA" id="ARBA00022968"/>
    </source>
</evidence>
<dbReference type="Gene3D" id="3.90.550.10">
    <property type="entry name" value="Spore Coat Polysaccharide Biosynthesis Protein SpsA, Chain A"/>
    <property type="match status" value="1"/>
</dbReference>
<dbReference type="PANTHER" id="PTHR31121:SF2">
    <property type="entry name" value="MANNOSYLTRANSFERASE KTR5-RELATED"/>
    <property type="match status" value="1"/>
</dbReference>
<comment type="subcellular location">
    <subcellularLocation>
        <location evidence="1">Membrane</location>
        <topology evidence="1">Single-pass type II membrane protein</topology>
    </subcellularLocation>
</comment>
<comment type="similarity">
    <text evidence="2">Belongs to the glycosyltransferase 15 family.</text>
</comment>
<dbReference type="RefSeq" id="XP_019019647.1">
    <property type="nucleotide sequence ID" value="XM_019160217.1"/>
</dbReference>